<keyword evidence="3" id="KW-1185">Reference proteome</keyword>
<dbReference type="GO" id="GO:0006952">
    <property type="term" value="P:defense response"/>
    <property type="evidence" value="ECO:0007669"/>
    <property type="project" value="UniProtKB-KW"/>
</dbReference>
<evidence type="ECO:0000256" key="1">
    <source>
        <dbReference type="ARBA" id="ARBA00022821"/>
    </source>
</evidence>
<keyword evidence="1" id="KW-0611">Plant defense</keyword>
<gene>
    <name evidence="2" type="ORF">G4B88_027683</name>
</gene>
<organism evidence="2 3">
    <name type="scientific">Cannabis sativa</name>
    <name type="common">Hemp</name>
    <name type="synonym">Marijuana</name>
    <dbReference type="NCBI Taxonomy" id="3483"/>
    <lineage>
        <taxon>Eukaryota</taxon>
        <taxon>Viridiplantae</taxon>
        <taxon>Streptophyta</taxon>
        <taxon>Embryophyta</taxon>
        <taxon>Tracheophyta</taxon>
        <taxon>Spermatophyta</taxon>
        <taxon>Magnoliopsida</taxon>
        <taxon>eudicotyledons</taxon>
        <taxon>Gunneridae</taxon>
        <taxon>Pentapetalae</taxon>
        <taxon>rosids</taxon>
        <taxon>fabids</taxon>
        <taxon>Rosales</taxon>
        <taxon>Cannabaceae</taxon>
        <taxon>Cannabis</taxon>
    </lineage>
</organism>
<dbReference type="AlphaFoldDB" id="A0A7J6ERS8"/>
<sequence>MNLKISKKPFQQSKLCFWMLRKNSLTTTKSRIGSKGSALWFFKADDIVDEFNTQALRRQLIMPQNPMANKVRVHLFSSSNQLAFRFKMSRRIQGIKKKLASISNDKSFFLEQGRVETSSVKRVRETHSSVRHADVIGRDEDRSVIINKLLLESCEEKVSIMAIVGIGGLGKN</sequence>
<evidence type="ECO:0000313" key="2">
    <source>
        <dbReference type="EMBL" id="KAF4361143.1"/>
    </source>
</evidence>
<proteinExistence type="predicted"/>
<dbReference type="Proteomes" id="UP000583929">
    <property type="component" value="Unassembled WGS sequence"/>
</dbReference>
<protein>
    <submittedName>
        <fullName evidence="2">Uncharacterized protein</fullName>
    </submittedName>
</protein>
<comment type="caution">
    <text evidence="2">The sequence shown here is derived from an EMBL/GenBank/DDBJ whole genome shotgun (WGS) entry which is preliminary data.</text>
</comment>
<dbReference type="EMBL" id="JAATIQ010000334">
    <property type="protein sequence ID" value="KAF4361143.1"/>
    <property type="molecule type" value="Genomic_DNA"/>
</dbReference>
<reference evidence="2 3" key="1">
    <citation type="journal article" date="2020" name="bioRxiv">
        <title>Sequence and annotation of 42 cannabis genomes reveals extensive copy number variation in cannabinoid synthesis and pathogen resistance genes.</title>
        <authorList>
            <person name="Mckernan K.J."/>
            <person name="Helbert Y."/>
            <person name="Kane L.T."/>
            <person name="Ebling H."/>
            <person name="Zhang L."/>
            <person name="Liu B."/>
            <person name="Eaton Z."/>
            <person name="Mclaughlin S."/>
            <person name="Kingan S."/>
            <person name="Baybayan P."/>
            <person name="Concepcion G."/>
            <person name="Jordan M."/>
            <person name="Riva A."/>
            <person name="Barbazuk W."/>
            <person name="Harkins T."/>
        </authorList>
    </citation>
    <scope>NUCLEOTIDE SEQUENCE [LARGE SCALE GENOMIC DNA]</scope>
    <source>
        <strain evidence="3">cv. Jamaican Lion 4</strain>
        <tissue evidence="2">Leaf</tissue>
    </source>
</reference>
<name>A0A7J6ERS8_CANSA</name>
<dbReference type="PANTHER" id="PTHR36766:SF70">
    <property type="entry name" value="DISEASE RESISTANCE PROTEIN RGA4"/>
    <property type="match status" value="1"/>
</dbReference>
<evidence type="ECO:0000313" key="3">
    <source>
        <dbReference type="Proteomes" id="UP000583929"/>
    </source>
</evidence>
<dbReference type="PANTHER" id="PTHR36766">
    <property type="entry name" value="PLANT BROAD-SPECTRUM MILDEW RESISTANCE PROTEIN RPW8"/>
    <property type="match status" value="1"/>
</dbReference>
<accession>A0A7J6ERS8</accession>